<proteinExistence type="inferred from homology"/>
<dbReference type="EMBL" id="JAHRWL010000001">
    <property type="protein sequence ID" value="MBV2359908.1"/>
    <property type="molecule type" value="Genomic_DNA"/>
</dbReference>
<evidence type="ECO:0000313" key="4">
    <source>
        <dbReference type="Proteomes" id="UP001166293"/>
    </source>
</evidence>
<gene>
    <name evidence="3" type="ORF">KUH32_08990</name>
</gene>
<sequence>MIAAIVVLPGCIKGTGDGVVSRFIGGPQVAAPQESAAQPAVARAEDASPIIAALQVRPTALTPGTAYARIADGVIASDARVAEAELRVARLRAEAARRNWLPRIGPRVSLNSLGDFVAELLINQVLFDNGRKQAERDLAKADVELAAVTLVEDGNARVFEALSLYLKAEEGRTRQAHYEVALRDMSQFEWVMQQRVEGGVSNMADLNVIRQKLASIRARQGEAQEAVTTAMAELNAMSAVPLDDVRGLSALQPVAAGRALAVLRAEAERDRTLAEARIARAGHLPGLSATGTLGKDGLSGGLEAGSDQLFGLGTMAELKALEATKLTAERRIGEADETARRQIASQSRQLEAFERQAAEAAALTASAKQNLDLFQRQYEGGQRQVMDVVNVYETYASALETEIDLKYRAARAALELARLRGALAEGARI</sequence>
<keyword evidence="4" id="KW-1185">Reference proteome</keyword>
<dbReference type="Pfam" id="PF02321">
    <property type="entry name" value="OEP"/>
    <property type="match status" value="1"/>
</dbReference>
<reference evidence="3" key="1">
    <citation type="submission" date="2021-06" db="EMBL/GenBank/DDBJ databases">
        <title>Thalassococcus sp. CAU 1522 isolated from sea sand, Republic of Korea.</title>
        <authorList>
            <person name="Kim W."/>
        </authorList>
    </citation>
    <scope>NUCLEOTIDE SEQUENCE</scope>
    <source>
        <strain evidence="3">CAU 1522</strain>
    </source>
</reference>
<dbReference type="Proteomes" id="UP001166293">
    <property type="component" value="Unassembled WGS sequence"/>
</dbReference>
<accession>A0ABS6N7Y0</accession>
<comment type="similarity">
    <text evidence="1">Belongs to the outer membrane factor (OMF) (TC 1.B.17) family.</text>
</comment>
<evidence type="ECO:0000313" key="3">
    <source>
        <dbReference type="EMBL" id="MBV2359908.1"/>
    </source>
</evidence>
<keyword evidence="2" id="KW-0175">Coiled coil</keyword>
<evidence type="ECO:0000256" key="1">
    <source>
        <dbReference type="ARBA" id="ARBA00007613"/>
    </source>
</evidence>
<organism evidence="3 4">
    <name type="scientific">Thalassococcus arenae</name>
    <dbReference type="NCBI Taxonomy" id="2851652"/>
    <lineage>
        <taxon>Bacteria</taxon>
        <taxon>Pseudomonadati</taxon>
        <taxon>Pseudomonadota</taxon>
        <taxon>Alphaproteobacteria</taxon>
        <taxon>Rhodobacterales</taxon>
        <taxon>Roseobacteraceae</taxon>
        <taxon>Thalassococcus</taxon>
    </lineage>
</organism>
<evidence type="ECO:0000256" key="2">
    <source>
        <dbReference type="SAM" id="Coils"/>
    </source>
</evidence>
<name>A0ABS6N7Y0_9RHOB</name>
<feature type="coiled-coil region" evidence="2">
    <location>
        <begin position="318"/>
        <end position="370"/>
    </location>
</feature>
<protein>
    <submittedName>
        <fullName evidence="3">TolC family protein</fullName>
    </submittedName>
</protein>
<comment type="caution">
    <text evidence="3">The sequence shown here is derived from an EMBL/GenBank/DDBJ whole genome shotgun (WGS) entry which is preliminary data.</text>
</comment>
<dbReference type="InterPro" id="IPR003423">
    <property type="entry name" value="OMP_efflux"/>
</dbReference>